<evidence type="ECO:0000256" key="5">
    <source>
        <dbReference type="ARBA" id="ARBA00023141"/>
    </source>
</evidence>
<feature type="binding site" evidence="7">
    <location>
        <position position="166"/>
    </location>
    <ligand>
        <name>3-phosphoshikimate</name>
        <dbReference type="ChEBI" id="CHEBI:145989"/>
    </ligand>
</feature>
<dbReference type="Gene3D" id="3.65.10.10">
    <property type="entry name" value="Enolpyruvate transferase domain"/>
    <property type="match status" value="2"/>
</dbReference>
<dbReference type="EMBL" id="MFJE01000056">
    <property type="protein sequence ID" value="OGG13342.1"/>
    <property type="molecule type" value="Genomic_DNA"/>
</dbReference>
<comment type="subcellular location">
    <subcellularLocation>
        <location evidence="7">Cytoplasm</location>
    </subcellularLocation>
</comment>
<keyword evidence="7" id="KW-0963">Cytoplasm</keyword>
<evidence type="ECO:0000313" key="10">
    <source>
        <dbReference type="Proteomes" id="UP000177383"/>
    </source>
</evidence>
<dbReference type="EC" id="2.5.1.19" evidence="7"/>
<feature type="active site" description="Proton acceptor" evidence="7">
    <location>
        <position position="291"/>
    </location>
</feature>
<gene>
    <name evidence="7" type="primary">aroA</name>
    <name evidence="9" type="ORF">A2773_00930</name>
</gene>
<evidence type="ECO:0000256" key="4">
    <source>
        <dbReference type="ARBA" id="ARBA00022679"/>
    </source>
</evidence>
<dbReference type="GO" id="GO:0003866">
    <property type="term" value="F:3-phosphoshikimate 1-carboxyvinyltransferase activity"/>
    <property type="evidence" value="ECO:0007669"/>
    <property type="project" value="UniProtKB-UniRule"/>
</dbReference>
<reference evidence="9 10" key="1">
    <citation type="journal article" date="2016" name="Nat. Commun.">
        <title>Thousands of microbial genomes shed light on interconnected biogeochemical processes in an aquifer system.</title>
        <authorList>
            <person name="Anantharaman K."/>
            <person name="Brown C.T."/>
            <person name="Hug L.A."/>
            <person name="Sharon I."/>
            <person name="Castelle C.J."/>
            <person name="Probst A.J."/>
            <person name="Thomas B.C."/>
            <person name="Singh A."/>
            <person name="Wilkins M.J."/>
            <person name="Karaoz U."/>
            <person name="Brodie E.L."/>
            <person name="Williams K.H."/>
            <person name="Hubbard S.S."/>
            <person name="Banfield J.F."/>
        </authorList>
    </citation>
    <scope>NUCLEOTIDE SEQUENCE [LARGE SCALE GENOMIC DNA]</scope>
</reference>
<feature type="binding site" evidence="7">
    <location>
        <position position="168"/>
    </location>
    <ligand>
        <name>3-phosphoshikimate</name>
        <dbReference type="ChEBI" id="CHEBI:145989"/>
    </ligand>
</feature>
<comment type="similarity">
    <text evidence="2 7">Belongs to the EPSP synthase family.</text>
</comment>
<evidence type="ECO:0000256" key="1">
    <source>
        <dbReference type="ARBA" id="ARBA00004811"/>
    </source>
</evidence>
<dbReference type="PANTHER" id="PTHR21090:SF5">
    <property type="entry name" value="PENTAFUNCTIONAL AROM POLYPEPTIDE"/>
    <property type="match status" value="1"/>
</dbReference>
<keyword evidence="3 7" id="KW-0028">Amino-acid biosynthesis</keyword>
<feature type="binding site" evidence="7">
    <location>
        <position position="168"/>
    </location>
    <ligand>
        <name>phosphoenolpyruvate</name>
        <dbReference type="ChEBI" id="CHEBI:58702"/>
    </ligand>
</feature>
<dbReference type="PIRSF" id="PIRSF000505">
    <property type="entry name" value="EPSPS"/>
    <property type="match status" value="1"/>
</dbReference>
<dbReference type="Pfam" id="PF00275">
    <property type="entry name" value="EPSP_synthase"/>
    <property type="match status" value="1"/>
</dbReference>
<feature type="binding site" evidence="7">
    <location>
        <position position="93"/>
    </location>
    <ligand>
        <name>phosphoenolpyruvate</name>
        <dbReference type="ChEBI" id="CHEBI:58702"/>
    </ligand>
</feature>
<evidence type="ECO:0000256" key="6">
    <source>
        <dbReference type="ARBA" id="ARBA00044633"/>
    </source>
</evidence>
<feature type="binding site" evidence="7">
    <location>
        <position position="20"/>
    </location>
    <ligand>
        <name>phosphoenolpyruvate</name>
        <dbReference type="ChEBI" id="CHEBI:58702"/>
    </ligand>
</feature>
<dbReference type="Proteomes" id="UP000177383">
    <property type="component" value="Unassembled WGS sequence"/>
</dbReference>
<feature type="binding site" evidence="7">
    <location>
        <position position="389"/>
    </location>
    <ligand>
        <name>phosphoenolpyruvate</name>
        <dbReference type="ChEBI" id="CHEBI:58702"/>
    </ligand>
</feature>
<dbReference type="InterPro" id="IPR006264">
    <property type="entry name" value="EPSP_synthase"/>
</dbReference>
<feature type="binding site" evidence="7">
    <location>
        <position position="318"/>
    </location>
    <ligand>
        <name>3-phosphoshikimate</name>
        <dbReference type="ChEBI" id="CHEBI:145989"/>
    </ligand>
</feature>
<dbReference type="GO" id="GO:0009073">
    <property type="term" value="P:aromatic amino acid family biosynthetic process"/>
    <property type="evidence" value="ECO:0007669"/>
    <property type="project" value="UniProtKB-KW"/>
</dbReference>
<dbReference type="HAMAP" id="MF_00210">
    <property type="entry name" value="EPSP_synth"/>
    <property type="match status" value="1"/>
</dbReference>
<evidence type="ECO:0000313" key="9">
    <source>
        <dbReference type="EMBL" id="OGG13342.1"/>
    </source>
</evidence>
<dbReference type="SUPFAM" id="SSF55205">
    <property type="entry name" value="EPT/RTPC-like"/>
    <property type="match status" value="1"/>
</dbReference>
<protein>
    <recommendedName>
        <fullName evidence="7">3-phosphoshikimate 1-carboxyvinyltransferase</fullName>
        <ecNumber evidence="7">2.5.1.19</ecNumber>
    </recommendedName>
    <alternativeName>
        <fullName evidence="7">5-enolpyruvylshikimate-3-phosphate synthase</fullName>
        <shortName evidence="7">EPSP synthase</shortName>
        <shortName evidence="7">EPSPS</shortName>
    </alternativeName>
</protein>
<evidence type="ECO:0000256" key="3">
    <source>
        <dbReference type="ARBA" id="ARBA00022605"/>
    </source>
</evidence>
<keyword evidence="5 7" id="KW-0057">Aromatic amino acid biosynthesis</keyword>
<dbReference type="PROSITE" id="PS00885">
    <property type="entry name" value="EPSP_SYNTHASE_2"/>
    <property type="match status" value="1"/>
</dbReference>
<evidence type="ECO:0000256" key="2">
    <source>
        <dbReference type="ARBA" id="ARBA00009948"/>
    </source>
</evidence>
<dbReference type="PROSITE" id="PS00104">
    <property type="entry name" value="EPSP_SYNTHASE_1"/>
    <property type="match status" value="1"/>
</dbReference>
<feature type="binding site" evidence="7">
    <location>
        <position position="322"/>
    </location>
    <ligand>
        <name>phosphoenolpyruvate</name>
        <dbReference type="ChEBI" id="CHEBI:58702"/>
    </ligand>
</feature>
<evidence type="ECO:0000256" key="7">
    <source>
        <dbReference type="HAMAP-Rule" id="MF_00210"/>
    </source>
</evidence>
<dbReference type="InterPro" id="IPR036968">
    <property type="entry name" value="Enolpyruvate_Tfrase_sf"/>
</dbReference>
<comment type="function">
    <text evidence="7">Catalyzes the transfer of the enolpyruvyl moiety of phosphoenolpyruvate (PEP) to the 5-hydroxyl of shikimate-3-phosphate (S3P) to produce enolpyruvyl shikimate-3-phosphate and inorganic phosphate.</text>
</comment>
<dbReference type="NCBIfam" id="TIGR01356">
    <property type="entry name" value="aroA"/>
    <property type="match status" value="1"/>
</dbReference>
<dbReference type="InterPro" id="IPR001986">
    <property type="entry name" value="Enolpyruvate_Tfrase_dom"/>
</dbReference>
<dbReference type="GO" id="GO:0009423">
    <property type="term" value="P:chorismate biosynthetic process"/>
    <property type="evidence" value="ECO:0007669"/>
    <property type="project" value="UniProtKB-UniRule"/>
</dbReference>
<dbReference type="PANTHER" id="PTHR21090">
    <property type="entry name" value="AROM/DEHYDROQUINATE SYNTHASE"/>
    <property type="match status" value="1"/>
</dbReference>
<proteinExistence type="inferred from homology"/>
<comment type="pathway">
    <text evidence="1 7">Metabolic intermediate biosynthesis; chorismate biosynthesis; chorismate from D-erythrose 4-phosphate and phosphoenolpyruvate: step 6/7.</text>
</comment>
<comment type="caution">
    <text evidence="9">The sequence shown here is derived from an EMBL/GenBank/DDBJ whole genome shotgun (WGS) entry which is preliminary data.</text>
</comment>
<dbReference type="CDD" id="cd01556">
    <property type="entry name" value="EPSP_synthase"/>
    <property type="match status" value="1"/>
</dbReference>
<dbReference type="GO" id="GO:0008652">
    <property type="term" value="P:amino acid biosynthetic process"/>
    <property type="evidence" value="ECO:0007669"/>
    <property type="project" value="UniProtKB-KW"/>
</dbReference>
<name>A0A1F5ZML1_9BACT</name>
<sequence length="408" mass="44397">MKAIIHPSKLAGGISAPPSKSYTHRAIILASLSCGKSIIENPLISEDTSHTIAACQALGVKIQIKNKTLEITGLDGRFPNFNRTLKLFCGLSGTTIRLMTGVAALSPNEIILEGEKRLNERPIGDLISALKSQGIDILSANTQFPPIKIKGGMLRGGKIKISGKTSSQFVSALLIIAPFAHKDTEIIVESLHSSPYVDITIDLMETFGVNVEKSDGLFIIKSHQRYKAKNYIVEGDFSSASYFIAANKITRSNISLDNLNPDSVQGDKIFMDILKKFKNKNNTFDLGNYPDIVPSVTIVATVHDGKTTITNIGHLRLKESDRIKALVQEFRKMGANIHAKKDGLVIEGNSLHGAKINTHNDHRITMSLAVAGLHALGDTVISGAEVVNKSYPDFWKDLKKIGAHLELI</sequence>
<evidence type="ECO:0000259" key="8">
    <source>
        <dbReference type="Pfam" id="PF00275"/>
    </source>
</evidence>
<dbReference type="GO" id="GO:0005737">
    <property type="term" value="C:cytoplasm"/>
    <property type="evidence" value="ECO:0007669"/>
    <property type="project" value="UniProtKB-SubCell"/>
</dbReference>
<comment type="caution">
    <text evidence="7">Lacks conserved residue(s) required for the propagation of feature annotation.</text>
</comment>
<feature type="binding site" evidence="7">
    <location>
        <position position="121"/>
    </location>
    <ligand>
        <name>phosphoenolpyruvate</name>
        <dbReference type="ChEBI" id="CHEBI:58702"/>
    </ligand>
</feature>
<accession>A0A1F5ZML1</accession>
<comment type="catalytic activity">
    <reaction evidence="6">
        <text>3-phosphoshikimate + phosphoenolpyruvate = 5-O-(1-carboxyvinyl)-3-phosphoshikimate + phosphate</text>
        <dbReference type="Rhea" id="RHEA:21256"/>
        <dbReference type="ChEBI" id="CHEBI:43474"/>
        <dbReference type="ChEBI" id="CHEBI:57701"/>
        <dbReference type="ChEBI" id="CHEBI:58702"/>
        <dbReference type="ChEBI" id="CHEBI:145989"/>
        <dbReference type="EC" id="2.5.1.19"/>
    </reaction>
    <physiologicalReaction direction="left-to-right" evidence="6">
        <dbReference type="Rhea" id="RHEA:21257"/>
    </physiologicalReaction>
</comment>
<dbReference type="UniPathway" id="UPA00053">
    <property type="reaction ID" value="UER00089"/>
</dbReference>
<feature type="binding site" evidence="7">
    <location>
        <position position="193"/>
    </location>
    <ligand>
        <name>3-phosphoshikimate</name>
        <dbReference type="ChEBI" id="CHEBI:145989"/>
    </ligand>
</feature>
<dbReference type="AlphaFoldDB" id="A0A1F5ZML1"/>
<dbReference type="InterPro" id="IPR023193">
    <property type="entry name" value="EPSP_synthase_CS"/>
</dbReference>
<comment type="subunit">
    <text evidence="7">Monomer.</text>
</comment>
<dbReference type="InterPro" id="IPR013792">
    <property type="entry name" value="RNA3'P_cycl/enolpyr_Trfase_a/b"/>
</dbReference>
<organism evidence="9 10">
    <name type="scientific">Candidatus Gottesmanbacteria bacterium RIFCSPHIGHO2_01_FULL_39_10</name>
    <dbReference type="NCBI Taxonomy" id="1798375"/>
    <lineage>
        <taxon>Bacteria</taxon>
        <taxon>Candidatus Gottesmaniibacteriota</taxon>
    </lineage>
</organism>
<keyword evidence="4 7" id="KW-0808">Transferase</keyword>
<feature type="binding site" evidence="7">
    <location>
        <position position="21"/>
    </location>
    <ligand>
        <name>3-phosphoshikimate</name>
        <dbReference type="ChEBI" id="CHEBI:145989"/>
    </ligand>
</feature>
<feature type="binding site" evidence="7">
    <location>
        <position position="20"/>
    </location>
    <ligand>
        <name>3-phosphoshikimate</name>
        <dbReference type="ChEBI" id="CHEBI:145989"/>
    </ligand>
</feature>
<feature type="domain" description="Enolpyruvate transferase" evidence="8">
    <location>
        <begin position="7"/>
        <end position="398"/>
    </location>
</feature>
<feature type="binding site" evidence="7">
    <location>
        <position position="167"/>
    </location>
    <ligand>
        <name>3-phosphoshikimate</name>
        <dbReference type="ChEBI" id="CHEBI:145989"/>
    </ligand>
</feature>
<feature type="binding site" evidence="7">
    <location>
        <position position="291"/>
    </location>
    <ligand>
        <name>3-phosphoshikimate</name>
        <dbReference type="ChEBI" id="CHEBI:145989"/>
    </ligand>
</feature>
<feature type="binding site" evidence="7">
    <location>
        <position position="363"/>
    </location>
    <ligand>
        <name>phosphoenolpyruvate</name>
        <dbReference type="ChEBI" id="CHEBI:58702"/>
    </ligand>
</feature>
<feature type="binding site" evidence="7">
    <location>
        <position position="25"/>
    </location>
    <ligand>
        <name>3-phosphoshikimate</name>
        <dbReference type="ChEBI" id="CHEBI:145989"/>
    </ligand>
</feature>
<dbReference type="STRING" id="1798375.A2773_00930"/>